<dbReference type="PROSITE" id="PS51257">
    <property type="entry name" value="PROKAR_LIPOPROTEIN"/>
    <property type="match status" value="1"/>
</dbReference>
<dbReference type="OMA" id="LQREACY"/>
<proteinExistence type="predicted"/>
<feature type="region of interest" description="Disordered" evidence="1">
    <location>
        <begin position="512"/>
        <end position="534"/>
    </location>
</feature>
<accession>A0A0N1I748</accession>
<protein>
    <submittedName>
        <fullName evidence="2">Uncharacterized protein</fullName>
    </submittedName>
</protein>
<feature type="compositionally biased region" description="Low complexity" evidence="1">
    <location>
        <begin position="519"/>
        <end position="532"/>
    </location>
</feature>
<dbReference type="InterPro" id="IPR027417">
    <property type="entry name" value="P-loop_NTPase"/>
</dbReference>
<feature type="region of interest" description="Disordered" evidence="1">
    <location>
        <begin position="34"/>
        <end position="53"/>
    </location>
</feature>
<dbReference type="Proteomes" id="UP000038009">
    <property type="component" value="Unassembled WGS sequence"/>
</dbReference>
<feature type="compositionally biased region" description="Polar residues" evidence="1">
    <location>
        <begin position="198"/>
        <end position="207"/>
    </location>
</feature>
<feature type="region of interest" description="Disordered" evidence="1">
    <location>
        <begin position="1"/>
        <end position="24"/>
    </location>
</feature>
<keyword evidence="3" id="KW-1185">Reference proteome</keyword>
<evidence type="ECO:0000313" key="3">
    <source>
        <dbReference type="Proteomes" id="UP000038009"/>
    </source>
</evidence>
<reference evidence="2 3" key="1">
    <citation type="journal article" date="2015" name="PLoS Pathog.">
        <title>Leptomonas seymouri: Adaptations to the Dixenous Life Cycle Analyzed by Genome Sequencing, Transcriptome Profiling and Co-infection with Leishmania donovani.</title>
        <authorList>
            <person name="Kraeva N."/>
            <person name="Butenko A."/>
            <person name="Hlavacova J."/>
            <person name="Kostygov A."/>
            <person name="Myskova J."/>
            <person name="Grybchuk D."/>
            <person name="Lestinova T."/>
            <person name="Votypka J."/>
            <person name="Volf P."/>
            <person name="Opperdoes F."/>
            <person name="Flegontov P."/>
            <person name="Lukes J."/>
            <person name="Yurchenko V."/>
        </authorList>
    </citation>
    <scope>NUCLEOTIDE SEQUENCE [LARGE SCALE GENOMIC DNA]</scope>
    <source>
        <strain evidence="2 3">ATCC 30220</strain>
    </source>
</reference>
<feature type="compositionally biased region" description="Low complexity" evidence="1">
    <location>
        <begin position="9"/>
        <end position="24"/>
    </location>
</feature>
<dbReference type="EMBL" id="LJSK01000027">
    <property type="protein sequence ID" value="KPI89250.1"/>
    <property type="molecule type" value="Genomic_DNA"/>
</dbReference>
<feature type="region of interest" description="Disordered" evidence="1">
    <location>
        <begin position="1178"/>
        <end position="1208"/>
    </location>
</feature>
<evidence type="ECO:0000313" key="2">
    <source>
        <dbReference type="EMBL" id="KPI89250.1"/>
    </source>
</evidence>
<dbReference type="VEuPathDB" id="TriTrypDB:Lsey_0027_0010"/>
<evidence type="ECO:0000256" key="1">
    <source>
        <dbReference type="SAM" id="MobiDB-lite"/>
    </source>
</evidence>
<feature type="compositionally biased region" description="Polar residues" evidence="1">
    <location>
        <begin position="42"/>
        <end position="53"/>
    </location>
</feature>
<name>A0A0N1I748_LEPSE</name>
<dbReference type="SUPFAM" id="SSF52540">
    <property type="entry name" value="P-loop containing nucleoside triphosphate hydrolases"/>
    <property type="match status" value="1"/>
</dbReference>
<gene>
    <name evidence="2" type="ORF">ABL78_1583</name>
</gene>
<organism evidence="2 3">
    <name type="scientific">Leptomonas seymouri</name>
    <dbReference type="NCBI Taxonomy" id="5684"/>
    <lineage>
        <taxon>Eukaryota</taxon>
        <taxon>Discoba</taxon>
        <taxon>Euglenozoa</taxon>
        <taxon>Kinetoplastea</taxon>
        <taxon>Metakinetoplastina</taxon>
        <taxon>Trypanosomatida</taxon>
        <taxon>Trypanosomatidae</taxon>
        <taxon>Leishmaniinae</taxon>
        <taxon>Leptomonas</taxon>
    </lineage>
</organism>
<comment type="caution">
    <text evidence="2">The sequence shown here is derived from an EMBL/GenBank/DDBJ whole genome shotgun (WGS) entry which is preliminary data.</text>
</comment>
<sequence>MMSTAGRVVCSSSSHSPISVSSSSQSCSPIASLLASPSPVPRTTNALRGGRQATQSSGAARVLSVDRGANGCCASGNALAELSDVDLVHDGPCALVYVTPSTARQFVSLPSAAAFLQQQLQQRNSRLPSSLAREDSCEAEKRLTGGYWRLGYLVSSFIFASDHHAPAEHTCWCFTLEPLPVEQLEVCRTVLQPNPCISPSQPPSTSALADRSASETPEHHLHRHHHCHLDRPDRADASLPDLLITPLYVSTNRRAVVELCGASEALKRTLAGLPRCADGWLVRTADDALRSLLRDAPSSAALAYVLRQRHCLKLPLLQLIAQDDSYAGAEGGAWPLSDAGAEVYITLGCSTPPHAAKGAATGGPVNAPLLRADEGGGGNGGTTPWSSLTRRIAVRCGKLQHQTIVFQGCTTTAMCLRHGVAAEFLQQYASSATSSVMLAKVQAALLLLDALTPSTDDGKHNACRRSPVMTNALDVYVQCEGLRTKCTSADEVQPAALKIVGGRVRRLVAVAGDWPRNQSSSTPSTSPSTAPSVLHEPQVTTLQWFSWRWSWSENGDINAAPRSLSHPIHAQRVDAVHARVPQADLTACMQALDMPLSMLKHLHDLTHAILLLSSLTFTVRHGETATLTATAAAKEAAMLALGSVPACEAASSFLRCSPLTLVQLLTTVEVRSGSDTVRHALNCAGACQLQSALIAQLGGVLVRTVLQAINQALRTDVGLVGDAKEGEGSQRTPSSISSVISLVVNSWGTTPNNSGACAIGEAGDASNAVGGLQDWYAAYARSRVQAAVCERLIGNLRQEARCEGVEREVDTWIDQLNSSVCDTSPCSSSTVAEVVELARRARLPDQSFGQLASAIESPSMARLAEAIDYVVAQCAGSEADACPPSPAAVQKLLRSALNDLVVDEEADRDVCGARDQQGQTANGFEYSSVDVKLVWASPRQPSEDRRSSTSSAALCTESCLCLSSSSGLHPTLHFSLERLAAEVLSSVRLSKIGATTAVQRVVAPVAMRSASLLGTDNEALDSSSGVEYAGEDDFGPLYGREPMGATSALSVTQALCRALTLHERSNDHIDVSVLSDRMRNSSLALVEVIPVSREQMHSAAVIPRYPFLEPVVPLLSSAHTQETVDDAVLTYVWESQPLALALLYWSQMCHSQRCPVVSFGREWAVPLLTAYATSRGAQHTPVKPSSASRATRALHSAQAEAERPPLRPRSPERFLFVDPRTGERPHLLGRVHELQAQARYRELSLLALTTIPFCWSAVLGVSCVFLSAVTVGEMVRWRAGLREAAVCCVQSVGRGWLRRRALAGAAQRPMSTSASAAAATAAGSLHRMLTLADLQEREALEQQRDGFLKDASQHRTGTLRAAADHLSKAASALKRSWTTTLELLESELVGATTEINSFETQRRAAEDASRQEARTRARVTEEAWAEVWAEERRRTQHQQAVHQAEQCAGMRQRGLALPKAADDASRKREEERLARITTRHLTQCRRSATQSAEAALLARAVAGSQRSDAALLAQHIHRHEQRLKREAELREQRQEQQLWQSRNRLVNNASSARYLSDAEQNAATPVRSSARRCDASFLQYSDARGLVFSRPRPVAREAVRLSSQQQPERTRMFSAKNTKEDGTVGCVVVDSTDCAAINRSMRSTTEEEDWEVQRDLMSLWESSRVTT</sequence>
<dbReference type="Gene3D" id="1.20.120.720">
    <property type="entry name" value="Myosin VI head, motor domain, U50 subdomain"/>
    <property type="match status" value="1"/>
</dbReference>
<feature type="region of interest" description="Disordered" evidence="1">
    <location>
        <begin position="198"/>
        <end position="227"/>
    </location>
</feature>
<feature type="compositionally biased region" description="Polar residues" evidence="1">
    <location>
        <begin position="1178"/>
        <end position="1189"/>
    </location>
</feature>
<dbReference type="OrthoDB" id="266220at2759"/>